<dbReference type="AlphaFoldDB" id="A0A5C3LKR4"/>
<sequence>MLAASHCPPALSFASPVVLVLCFLPYPCLSLLARPLVAYSSHPLSSPLRSLEL</sequence>
<keyword evidence="1" id="KW-0812">Transmembrane</keyword>
<accession>A0A5C3LKR4</accession>
<keyword evidence="1" id="KW-1133">Transmembrane helix</keyword>
<evidence type="ECO:0000313" key="2">
    <source>
        <dbReference type="EMBL" id="TFK33694.1"/>
    </source>
</evidence>
<evidence type="ECO:0000313" key="3">
    <source>
        <dbReference type="Proteomes" id="UP000308652"/>
    </source>
</evidence>
<feature type="transmembrane region" description="Helical" evidence="1">
    <location>
        <begin position="12"/>
        <end position="33"/>
    </location>
</feature>
<dbReference type="EMBL" id="ML213643">
    <property type="protein sequence ID" value="TFK33694.1"/>
    <property type="molecule type" value="Genomic_DNA"/>
</dbReference>
<reference evidence="2 3" key="1">
    <citation type="journal article" date="2019" name="Nat. Ecol. Evol.">
        <title>Megaphylogeny resolves global patterns of mushroom evolution.</title>
        <authorList>
            <person name="Varga T."/>
            <person name="Krizsan K."/>
            <person name="Foldi C."/>
            <person name="Dima B."/>
            <person name="Sanchez-Garcia M."/>
            <person name="Sanchez-Ramirez S."/>
            <person name="Szollosi G.J."/>
            <person name="Szarkandi J.G."/>
            <person name="Papp V."/>
            <person name="Albert L."/>
            <person name="Andreopoulos W."/>
            <person name="Angelini C."/>
            <person name="Antonin V."/>
            <person name="Barry K.W."/>
            <person name="Bougher N.L."/>
            <person name="Buchanan P."/>
            <person name="Buyck B."/>
            <person name="Bense V."/>
            <person name="Catcheside P."/>
            <person name="Chovatia M."/>
            <person name="Cooper J."/>
            <person name="Damon W."/>
            <person name="Desjardin D."/>
            <person name="Finy P."/>
            <person name="Geml J."/>
            <person name="Haridas S."/>
            <person name="Hughes K."/>
            <person name="Justo A."/>
            <person name="Karasinski D."/>
            <person name="Kautmanova I."/>
            <person name="Kiss B."/>
            <person name="Kocsube S."/>
            <person name="Kotiranta H."/>
            <person name="LaButti K.M."/>
            <person name="Lechner B.E."/>
            <person name="Liimatainen K."/>
            <person name="Lipzen A."/>
            <person name="Lukacs Z."/>
            <person name="Mihaltcheva S."/>
            <person name="Morgado L.N."/>
            <person name="Niskanen T."/>
            <person name="Noordeloos M.E."/>
            <person name="Ohm R.A."/>
            <person name="Ortiz-Santana B."/>
            <person name="Ovrebo C."/>
            <person name="Racz N."/>
            <person name="Riley R."/>
            <person name="Savchenko A."/>
            <person name="Shiryaev A."/>
            <person name="Soop K."/>
            <person name="Spirin V."/>
            <person name="Szebenyi C."/>
            <person name="Tomsovsky M."/>
            <person name="Tulloss R.E."/>
            <person name="Uehling J."/>
            <person name="Grigoriev I.V."/>
            <person name="Vagvolgyi C."/>
            <person name="Papp T."/>
            <person name="Martin F.M."/>
            <person name="Miettinen O."/>
            <person name="Hibbett D.S."/>
            <person name="Nagy L.G."/>
        </authorList>
    </citation>
    <scope>NUCLEOTIDE SEQUENCE [LARGE SCALE GENOMIC DNA]</scope>
    <source>
        <strain evidence="2 3">CBS 166.37</strain>
    </source>
</reference>
<name>A0A5C3LKR4_9AGAR</name>
<organism evidence="2 3">
    <name type="scientific">Crucibulum laeve</name>
    <dbReference type="NCBI Taxonomy" id="68775"/>
    <lineage>
        <taxon>Eukaryota</taxon>
        <taxon>Fungi</taxon>
        <taxon>Dikarya</taxon>
        <taxon>Basidiomycota</taxon>
        <taxon>Agaricomycotina</taxon>
        <taxon>Agaricomycetes</taxon>
        <taxon>Agaricomycetidae</taxon>
        <taxon>Agaricales</taxon>
        <taxon>Agaricineae</taxon>
        <taxon>Nidulariaceae</taxon>
        <taxon>Crucibulum</taxon>
    </lineage>
</organism>
<evidence type="ECO:0000256" key="1">
    <source>
        <dbReference type="SAM" id="Phobius"/>
    </source>
</evidence>
<dbReference type="Proteomes" id="UP000308652">
    <property type="component" value="Unassembled WGS sequence"/>
</dbReference>
<proteinExistence type="predicted"/>
<protein>
    <submittedName>
        <fullName evidence="2">Uncharacterized protein</fullName>
    </submittedName>
</protein>
<gene>
    <name evidence="2" type="ORF">BDQ12DRAFT_690765</name>
</gene>
<keyword evidence="1" id="KW-0472">Membrane</keyword>
<keyword evidence="3" id="KW-1185">Reference proteome</keyword>